<feature type="domain" description="AAA" evidence="1">
    <location>
        <begin position="19"/>
        <end position="57"/>
    </location>
</feature>
<protein>
    <recommendedName>
        <fullName evidence="1">AAA domain-containing protein</fullName>
    </recommendedName>
</protein>
<comment type="caution">
    <text evidence="2">The sequence shown here is derived from an EMBL/GenBank/DDBJ whole genome shotgun (WGS) entry which is preliminary data.</text>
</comment>
<evidence type="ECO:0000259" key="1">
    <source>
        <dbReference type="Pfam" id="PF13173"/>
    </source>
</evidence>
<proteinExistence type="predicted"/>
<gene>
    <name evidence="2" type="ORF">COT42_08115</name>
</gene>
<evidence type="ECO:0000313" key="2">
    <source>
        <dbReference type="EMBL" id="PIS28424.1"/>
    </source>
</evidence>
<sequence length="73" mass="8346">MFNRRIIKYLEKWKDFPGRKPLILRGARQVGKTVGVKLFAQKHFQDCIYINLDDVSQIFFAAGSPNKLSASSS</sequence>
<evidence type="ECO:0000313" key="3">
    <source>
        <dbReference type="Proteomes" id="UP000231343"/>
    </source>
</evidence>
<dbReference type="SUPFAM" id="SSF52540">
    <property type="entry name" value="P-loop containing nucleoside triphosphate hydrolases"/>
    <property type="match status" value="1"/>
</dbReference>
<name>A0A2H0XTY4_UNCSA</name>
<organism evidence="2 3">
    <name type="scientific">Candidatus Saganbacteria bacterium CG08_land_8_20_14_0_20_45_16</name>
    <dbReference type="NCBI Taxonomy" id="2014293"/>
    <lineage>
        <taxon>Bacteria</taxon>
        <taxon>Bacillati</taxon>
        <taxon>Saganbacteria</taxon>
    </lineage>
</organism>
<dbReference type="AlphaFoldDB" id="A0A2H0XTY4"/>
<dbReference type="EMBL" id="PEYM01000133">
    <property type="protein sequence ID" value="PIS28424.1"/>
    <property type="molecule type" value="Genomic_DNA"/>
</dbReference>
<dbReference type="InterPro" id="IPR027417">
    <property type="entry name" value="P-loop_NTPase"/>
</dbReference>
<accession>A0A2H0XTY4</accession>
<dbReference type="Pfam" id="PF13173">
    <property type="entry name" value="AAA_14"/>
    <property type="match status" value="1"/>
</dbReference>
<dbReference type="Proteomes" id="UP000231343">
    <property type="component" value="Unassembled WGS sequence"/>
</dbReference>
<dbReference type="InterPro" id="IPR041682">
    <property type="entry name" value="AAA_14"/>
</dbReference>
<reference evidence="2 3" key="1">
    <citation type="submission" date="2017-09" db="EMBL/GenBank/DDBJ databases">
        <title>Depth-based differentiation of microbial function through sediment-hosted aquifers and enrichment of novel symbionts in the deep terrestrial subsurface.</title>
        <authorList>
            <person name="Probst A.J."/>
            <person name="Ladd B."/>
            <person name="Jarett J.K."/>
            <person name="Geller-Mcgrath D.E."/>
            <person name="Sieber C.M."/>
            <person name="Emerson J.B."/>
            <person name="Anantharaman K."/>
            <person name="Thomas B.C."/>
            <person name="Malmstrom R."/>
            <person name="Stieglmeier M."/>
            <person name="Klingl A."/>
            <person name="Woyke T."/>
            <person name="Ryan C.M."/>
            <person name="Banfield J.F."/>
        </authorList>
    </citation>
    <scope>NUCLEOTIDE SEQUENCE [LARGE SCALE GENOMIC DNA]</scope>
    <source>
        <strain evidence="2">CG08_land_8_20_14_0_20_45_16</strain>
    </source>
</reference>